<evidence type="ECO:0000313" key="3">
    <source>
        <dbReference type="EMBL" id="MDT4285741.1"/>
    </source>
</evidence>
<gene>
    <name evidence="3" type="ORF">RO950_01720</name>
</gene>
<comment type="caution">
    <text evidence="3">The sequence shown here is derived from an EMBL/GenBank/DDBJ whole genome shotgun (WGS) entry which is preliminary data.</text>
</comment>
<dbReference type="InterPro" id="IPR014710">
    <property type="entry name" value="RmlC-like_jellyroll"/>
</dbReference>
<name>A0ABU3IGE1_STAHA</name>
<organism evidence="3 4">
    <name type="scientific">Staphylococcus haemolyticus</name>
    <dbReference type="NCBI Taxonomy" id="1283"/>
    <lineage>
        <taxon>Bacteria</taxon>
        <taxon>Bacillati</taxon>
        <taxon>Bacillota</taxon>
        <taxon>Bacilli</taxon>
        <taxon>Bacillales</taxon>
        <taxon>Staphylococcaceae</taxon>
        <taxon>Staphylococcus</taxon>
    </lineage>
</organism>
<dbReference type="EMBL" id="JAVSOO010000003">
    <property type="protein sequence ID" value="MDT4285741.1"/>
    <property type="molecule type" value="Genomic_DNA"/>
</dbReference>
<dbReference type="PANTHER" id="PTHR43245:SF55">
    <property type="entry name" value="NAD(P)-BINDING DOMAIN-CONTAINING PROTEIN"/>
    <property type="match status" value="1"/>
</dbReference>
<dbReference type="RefSeq" id="WP_103416004.1">
    <property type="nucleotide sequence ID" value="NZ_CAJUXL010000110.1"/>
</dbReference>
<dbReference type="Proteomes" id="UP001269271">
    <property type="component" value="Unassembled WGS sequence"/>
</dbReference>
<keyword evidence="4" id="KW-1185">Reference proteome</keyword>
<dbReference type="Gene3D" id="2.60.120.10">
    <property type="entry name" value="Jelly Rolls"/>
    <property type="match status" value="1"/>
</dbReference>
<dbReference type="InterPro" id="IPR011051">
    <property type="entry name" value="RmlC_Cupin_sf"/>
</dbReference>
<feature type="domain" description="NAD-dependent epimerase/dehydratase" evidence="1">
    <location>
        <begin position="3"/>
        <end position="181"/>
    </location>
</feature>
<dbReference type="InterPro" id="IPR050177">
    <property type="entry name" value="Lipid_A_modif_metabolic_enz"/>
</dbReference>
<proteinExistence type="predicted"/>
<dbReference type="CDD" id="cd07007">
    <property type="entry name" value="cupin_CapF-like_C"/>
    <property type="match status" value="1"/>
</dbReference>
<dbReference type="InterPro" id="IPR036291">
    <property type="entry name" value="NAD(P)-bd_dom_sf"/>
</dbReference>
<evidence type="ECO:0000313" key="4">
    <source>
        <dbReference type="Proteomes" id="UP001269271"/>
    </source>
</evidence>
<feature type="domain" description="Capsular polysaccharide assembling protein CapF C-terminal" evidence="2">
    <location>
        <begin position="256"/>
        <end position="365"/>
    </location>
</feature>
<dbReference type="Pfam" id="PF01370">
    <property type="entry name" value="Epimerase"/>
    <property type="match status" value="1"/>
</dbReference>
<accession>A0ABU3IGE1</accession>
<evidence type="ECO:0000259" key="2">
    <source>
        <dbReference type="Pfam" id="PF14667"/>
    </source>
</evidence>
<dbReference type="Pfam" id="PF14667">
    <property type="entry name" value="Polysacc_synt_C"/>
    <property type="match status" value="1"/>
</dbReference>
<reference evidence="3 4" key="1">
    <citation type="submission" date="2023-08" db="EMBL/GenBank/DDBJ databases">
        <title>Genomic surveillance of Staphylococcus haemolyticus neonatal outbreak in southern France.</title>
        <authorList>
            <person name="Magnan C."/>
            <person name="Morsli M."/>
            <person name="Thiery B."/>
            <person name="Salipante F."/>
            <person name="Attar J."/>
            <person name="Massimo D.M."/>
            <person name="Ory J."/>
            <person name="Pantel A."/>
            <person name="Lavigne J.-P."/>
        </authorList>
    </citation>
    <scope>NUCLEOTIDE SEQUENCE [LARGE SCALE GENOMIC DNA]</scope>
    <source>
        <strain evidence="3 4">NSH026</strain>
    </source>
</reference>
<sequence>MKIVITGSNGFVGKNLKEDLKATTDNEILEVNRQTTTEDMKKYLLEADSVVHLAGINRPKNEEEFKEGNVEFLSEVLNILKDNTKKPTIILSSSIQAENDNPYGNSKREGEAVLEQFAKDNGNQVLIYRLPNLFGKWCKPNYNSVIATFCHKIARNEEIQVNDENVVLHLNYIDDVIKEFKNAIDGHPNIEDGEPKVPNVYEKKLGTIAKLLYQFNEIPNDKSLPNIEDPFEHALHSTYLSYLPEESFSYPLKMNIDNRGSFTEIFKTKDRGQVSVNISKPGIVKGNHWHHTKNEKFLVVSGTGVIRFRKVGQDEVIEYHVSGEKLEVVDIPVGYTHNIENLGDTDMVTIMWVNEIFDPNNPDTYFLEV</sequence>
<protein>
    <submittedName>
        <fullName evidence="3">NAD-dependent epimerase/dehydratase family protein</fullName>
    </submittedName>
</protein>
<evidence type="ECO:0000259" key="1">
    <source>
        <dbReference type="Pfam" id="PF01370"/>
    </source>
</evidence>
<dbReference type="InterPro" id="IPR029303">
    <property type="entry name" value="CapF_C"/>
</dbReference>
<dbReference type="SUPFAM" id="SSF51735">
    <property type="entry name" value="NAD(P)-binding Rossmann-fold domains"/>
    <property type="match status" value="1"/>
</dbReference>
<dbReference type="Gene3D" id="3.40.50.720">
    <property type="entry name" value="NAD(P)-binding Rossmann-like Domain"/>
    <property type="match status" value="1"/>
</dbReference>
<dbReference type="InterPro" id="IPR001509">
    <property type="entry name" value="Epimerase_deHydtase"/>
</dbReference>
<dbReference type="PANTHER" id="PTHR43245">
    <property type="entry name" value="BIFUNCTIONAL POLYMYXIN RESISTANCE PROTEIN ARNA"/>
    <property type="match status" value="1"/>
</dbReference>
<dbReference type="SUPFAM" id="SSF51182">
    <property type="entry name" value="RmlC-like cupins"/>
    <property type="match status" value="1"/>
</dbReference>